<dbReference type="InterPro" id="IPR054134">
    <property type="entry name" value="PAXX_N"/>
</dbReference>
<dbReference type="InterPro" id="IPR027873">
    <property type="entry name" value="PAXX"/>
</dbReference>
<reference evidence="2" key="2">
    <citation type="submission" date="2025-09" db="UniProtKB">
        <authorList>
            <consortium name="Ensembl"/>
        </authorList>
    </citation>
    <scope>IDENTIFICATION</scope>
</reference>
<dbReference type="CDD" id="cd22286">
    <property type="entry name" value="HD_PAXX_N"/>
    <property type="match status" value="1"/>
</dbReference>
<dbReference type="Proteomes" id="UP000261620">
    <property type="component" value="Unplaced"/>
</dbReference>
<evidence type="ECO:0000256" key="1">
    <source>
        <dbReference type="SAM" id="MobiDB-lite"/>
    </source>
</evidence>
<dbReference type="GO" id="GO:0005634">
    <property type="term" value="C:nucleus"/>
    <property type="evidence" value="ECO:0007669"/>
    <property type="project" value="TreeGrafter"/>
</dbReference>
<protein>
    <recommendedName>
        <fullName evidence="4">PAXX non-homologous end joining factor</fullName>
    </recommendedName>
</protein>
<evidence type="ECO:0000313" key="2">
    <source>
        <dbReference type="Ensembl" id="ENSMMOP00000011333.1"/>
    </source>
</evidence>
<dbReference type="Ensembl" id="ENSMMOT00000011529.1">
    <property type="protein sequence ID" value="ENSMMOP00000011333.1"/>
    <property type="gene ID" value="ENSMMOG00000008726.1"/>
</dbReference>
<organism evidence="2 3">
    <name type="scientific">Mola mola</name>
    <name type="common">Ocean sunfish</name>
    <name type="synonym">Tetraodon mola</name>
    <dbReference type="NCBI Taxonomy" id="94237"/>
    <lineage>
        <taxon>Eukaryota</taxon>
        <taxon>Metazoa</taxon>
        <taxon>Chordata</taxon>
        <taxon>Craniata</taxon>
        <taxon>Vertebrata</taxon>
        <taxon>Euteleostomi</taxon>
        <taxon>Actinopterygii</taxon>
        <taxon>Neopterygii</taxon>
        <taxon>Teleostei</taxon>
        <taxon>Neoteleostei</taxon>
        <taxon>Acanthomorphata</taxon>
        <taxon>Eupercaria</taxon>
        <taxon>Tetraodontiformes</taxon>
        <taxon>Molidae</taxon>
        <taxon>Mola</taxon>
    </lineage>
</organism>
<dbReference type="STRING" id="94237.ENSMMOP00000011333"/>
<dbReference type="GO" id="GO:0060090">
    <property type="term" value="F:molecular adaptor activity"/>
    <property type="evidence" value="ECO:0007669"/>
    <property type="project" value="TreeGrafter"/>
</dbReference>
<reference evidence="2" key="1">
    <citation type="submission" date="2025-08" db="UniProtKB">
        <authorList>
            <consortium name="Ensembl"/>
        </authorList>
    </citation>
    <scope>IDENTIFICATION</scope>
</reference>
<name>A0A3Q3WAA7_MOLML</name>
<proteinExistence type="predicted"/>
<dbReference type="PANTHER" id="PTHR28586:SF1">
    <property type="entry name" value="PROTEIN PAXX"/>
    <property type="match status" value="1"/>
</dbReference>
<dbReference type="AlphaFoldDB" id="A0A3Q3WAA7"/>
<dbReference type="OMA" id="DINIGCT"/>
<dbReference type="Pfam" id="PF15384">
    <property type="entry name" value="PAXX"/>
    <property type="match status" value="1"/>
</dbReference>
<dbReference type="GO" id="GO:0070419">
    <property type="term" value="C:nonhomologous end joining complex"/>
    <property type="evidence" value="ECO:0007669"/>
    <property type="project" value="TreeGrafter"/>
</dbReference>
<sequence length="222" mass="24923">MCILAGVRINAKRTTQVNRWSSVRCVQNMDVNQTSYCTLLDRQGQSKFICYTLRKNDVFSICLTDADNVWSTDYTEDMLSEPRWTFASKSTEDFVLKFRSACGRGDMSVVVHDTCVELSAGPDDPTVTLSRLEAPQATKELKELLFRMADSLSQPERNCAPPPVSPMKYHQRRITEFEPRQQQGCTPSVTLKKRPAGASLINPGTKKKLQATGVSFDNADED</sequence>
<feature type="region of interest" description="Disordered" evidence="1">
    <location>
        <begin position="196"/>
        <end position="222"/>
    </location>
</feature>
<dbReference type="GO" id="GO:0035861">
    <property type="term" value="C:site of double-strand break"/>
    <property type="evidence" value="ECO:0007669"/>
    <property type="project" value="TreeGrafter"/>
</dbReference>
<evidence type="ECO:0000313" key="3">
    <source>
        <dbReference type="Proteomes" id="UP000261620"/>
    </source>
</evidence>
<dbReference type="GO" id="GO:0006303">
    <property type="term" value="P:double-strand break repair via nonhomologous end joining"/>
    <property type="evidence" value="ECO:0007669"/>
    <property type="project" value="InterPro"/>
</dbReference>
<accession>A0A3Q3WAA7</accession>
<dbReference type="PANTHER" id="PTHR28586">
    <property type="entry name" value="PROTEIN PAXX"/>
    <property type="match status" value="1"/>
</dbReference>
<evidence type="ECO:0008006" key="4">
    <source>
        <dbReference type="Google" id="ProtNLM"/>
    </source>
</evidence>
<keyword evidence="3" id="KW-1185">Reference proteome</keyword>